<evidence type="ECO:0000256" key="1">
    <source>
        <dbReference type="SAM" id="MobiDB-lite"/>
    </source>
</evidence>
<keyword evidence="3" id="KW-1185">Reference proteome</keyword>
<reference evidence="2 3" key="1">
    <citation type="submission" date="2019-02" db="EMBL/GenBank/DDBJ databases">
        <title>Deep-cultivation of Planctomycetes and their phenomic and genomic characterization uncovers novel biology.</title>
        <authorList>
            <person name="Wiegand S."/>
            <person name="Jogler M."/>
            <person name="Boedeker C."/>
            <person name="Pinto D."/>
            <person name="Vollmers J."/>
            <person name="Rivas-Marin E."/>
            <person name="Kohn T."/>
            <person name="Peeters S.H."/>
            <person name="Heuer A."/>
            <person name="Rast P."/>
            <person name="Oberbeckmann S."/>
            <person name="Bunk B."/>
            <person name="Jeske O."/>
            <person name="Meyerdierks A."/>
            <person name="Storesund J.E."/>
            <person name="Kallscheuer N."/>
            <person name="Luecker S."/>
            <person name="Lage O.M."/>
            <person name="Pohl T."/>
            <person name="Merkel B.J."/>
            <person name="Hornburger P."/>
            <person name="Mueller R.-W."/>
            <person name="Bruemmer F."/>
            <person name="Labrenz M."/>
            <person name="Spormann A.M."/>
            <person name="Op den Camp H."/>
            <person name="Overmann J."/>
            <person name="Amann R."/>
            <person name="Jetten M.S.M."/>
            <person name="Mascher T."/>
            <person name="Medema M.H."/>
            <person name="Devos D.P."/>
            <person name="Kaster A.-K."/>
            <person name="Ovreas L."/>
            <person name="Rohde M."/>
            <person name="Galperin M.Y."/>
            <person name="Jogler C."/>
        </authorList>
    </citation>
    <scope>NUCLEOTIDE SEQUENCE [LARGE SCALE GENOMIC DNA]</scope>
    <source>
        <strain evidence="2 3">Poly30</strain>
    </source>
</reference>
<dbReference type="EMBL" id="CP036434">
    <property type="protein sequence ID" value="QDV04675.1"/>
    <property type="molecule type" value="Genomic_DNA"/>
</dbReference>
<organism evidence="2 3">
    <name type="scientific">Saltatorellus ferox</name>
    <dbReference type="NCBI Taxonomy" id="2528018"/>
    <lineage>
        <taxon>Bacteria</taxon>
        <taxon>Pseudomonadati</taxon>
        <taxon>Planctomycetota</taxon>
        <taxon>Planctomycetia</taxon>
        <taxon>Planctomycetia incertae sedis</taxon>
        <taxon>Saltatorellus</taxon>
    </lineage>
</organism>
<dbReference type="RefSeq" id="WP_145194127.1">
    <property type="nucleotide sequence ID" value="NZ_CP036434.1"/>
</dbReference>
<name>A0A518EKQ9_9BACT</name>
<feature type="compositionally biased region" description="Low complexity" evidence="1">
    <location>
        <begin position="525"/>
        <end position="536"/>
    </location>
</feature>
<proteinExistence type="predicted"/>
<evidence type="ECO:0000313" key="3">
    <source>
        <dbReference type="Proteomes" id="UP000320390"/>
    </source>
</evidence>
<dbReference type="AlphaFoldDB" id="A0A518EKQ9"/>
<feature type="region of interest" description="Disordered" evidence="1">
    <location>
        <begin position="525"/>
        <end position="550"/>
    </location>
</feature>
<accession>A0A518EKQ9</accession>
<gene>
    <name evidence="2" type="ORF">Poly30_01680</name>
</gene>
<evidence type="ECO:0000313" key="2">
    <source>
        <dbReference type="EMBL" id="QDV04675.1"/>
    </source>
</evidence>
<protein>
    <submittedName>
        <fullName evidence="2">Uncharacterized protein</fullName>
    </submittedName>
</protein>
<dbReference type="OrthoDB" id="264225at2"/>
<sequence>MLFSSVLVSLALPAASLVPRQVSDPLPSMPGLLQSLVEGQLELAAAHALATSLSLPATASSEATCRDLQLNAFTESSQDNVSVVVAPDGSLMAVWHSRRQEAGTYGVRARRVNSKGALLSEEVAVNETTAGMQVDPSLSLDPSGAAWFTWVSRGQDGDGDGVYARRFSSTLDAACHELRVDDMFEGDQSEPSIVALEEGRALCVWTGPAVNDDQGKFRGRRVAYARFLDPTGKPSGERMTLDVGEALGARTPATARLHGGALVALSTYDAAGRPSGIRLVAVNGQGLVSSAIRIDEGHEGGLPVEPSLSTTEGRAAIAWLETESGNVSGEYAIHWRSLATAGTARWFAQPRGSGGADAPLAGIDVGPIHLIDAPGEGYTSGLAIAASGPETAVIWSRYLASEGGTPRLFCEVTCVGEPQDDETLRTVLAPQRASGVQEGKQALAVGGASQRAAFLADGRIVAGWHGDAELGDSSGAHLSFVALERDGEGARILADAGTTPEHSPTPRRVPETVHAEALIPLPAAASADASPGTDDAAAPHEPPTFDPRDIATDDLHEGVRRSVGSDIDFLGFASTGWTPPDPEMAVGMDHLVVIVNGGIRFYDKQGTLLFNDQIEGGGGFWGSVGATSFVFDPEVVWDPFTNRFVAIAAEREGSNSYYLLAISDDGDPTGNWFKYRLDVTPIIGANIDSVNLSVDSQGIYLTADFFSPTRYFIYIVDKASVLNGGTPVTTNTTITGNHSMGAPVNYDGNANSAYFVFAPETSSSSSIRIYAVDDPLGTPSVQFVDLAVPTYGQPADPPQMGTSSRPNLFEARFWSAVLRNGKLWATHHQGSPARQRWYEIDMAGWPQSGQSPSVLQSGDIDGGPGVSTYFGSLWVNDAGAMAMTFAMSSSSTPISMARTTRSPLDPAGVTAPIETIITSTSPETSGRWGDYSATNDDPAEAGRFWGHHEYRESGWRTRVASFTSCNGGFENYCVTSPNSVGSGATILATGSSNLSDNSLTLITQGAASGVFGVFFYGDAQANAPTGDGVRCVGGDLFRLGVTQSDIFGGSFYNVDVTMPQTPAAMITAGSTWNFQYFYRDVVPGGSGQNFSDAVAVTFCE</sequence>
<dbReference type="Proteomes" id="UP000320390">
    <property type="component" value="Chromosome"/>
</dbReference>